<dbReference type="PROSITE" id="PS00383">
    <property type="entry name" value="TYR_PHOSPHATASE_1"/>
    <property type="match status" value="1"/>
</dbReference>
<feature type="compositionally biased region" description="Basic residues" evidence="9">
    <location>
        <begin position="503"/>
        <end position="512"/>
    </location>
</feature>
<dbReference type="InterPro" id="IPR029021">
    <property type="entry name" value="Prot-tyrosine_phosphatase-like"/>
</dbReference>
<evidence type="ECO:0000259" key="10">
    <source>
        <dbReference type="PROSITE" id="PS50054"/>
    </source>
</evidence>
<feature type="non-terminal residue" evidence="13">
    <location>
        <position position="862"/>
    </location>
</feature>
<dbReference type="EC" id="3.1.3.16" evidence="3"/>
<comment type="catalytic activity">
    <reaction evidence="8">
        <text>O-phospho-L-threonyl-[protein] + H2O = L-threonyl-[protein] + phosphate</text>
        <dbReference type="Rhea" id="RHEA:47004"/>
        <dbReference type="Rhea" id="RHEA-COMP:11060"/>
        <dbReference type="Rhea" id="RHEA-COMP:11605"/>
        <dbReference type="ChEBI" id="CHEBI:15377"/>
        <dbReference type="ChEBI" id="CHEBI:30013"/>
        <dbReference type="ChEBI" id="CHEBI:43474"/>
        <dbReference type="ChEBI" id="CHEBI:61977"/>
        <dbReference type="EC" id="3.1.3.16"/>
    </reaction>
</comment>
<comment type="subcellular location">
    <subcellularLocation>
        <location evidence="1">Cytoplasm</location>
        <location evidence="1">Cytoskeleton</location>
    </subcellularLocation>
</comment>
<dbReference type="InterPro" id="IPR000387">
    <property type="entry name" value="Tyr_Pase_dom"/>
</dbReference>
<dbReference type="Gene3D" id="3.90.190.10">
    <property type="entry name" value="Protein tyrosine phosphatase superfamily"/>
    <property type="match status" value="1"/>
</dbReference>
<dbReference type="InterPro" id="IPR016130">
    <property type="entry name" value="Tyr_Pase_AS"/>
</dbReference>
<feature type="compositionally biased region" description="Polar residues" evidence="9">
    <location>
        <begin position="765"/>
        <end position="789"/>
    </location>
</feature>
<feature type="non-terminal residue" evidence="13">
    <location>
        <position position="1"/>
    </location>
</feature>
<feature type="compositionally biased region" description="Basic and acidic residues" evidence="9">
    <location>
        <begin position="357"/>
        <end position="367"/>
    </location>
</feature>
<dbReference type="InterPro" id="IPR020422">
    <property type="entry name" value="TYR_PHOSPHATASE_DUAL_dom"/>
</dbReference>
<feature type="region of interest" description="Disordered" evidence="9">
    <location>
        <begin position="461"/>
        <end position="619"/>
    </location>
</feature>
<dbReference type="InterPro" id="IPR043587">
    <property type="entry name" value="Phosphatase_SSH-like"/>
</dbReference>
<evidence type="ECO:0000256" key="1">
    <source>
        <dbReference type="ARBA" id="ARBA00004245"/>
    </source>
</evidence>
<evidence type="ECO:0000313" key="14">
    <source>
        <dbReference type="Proteomes" id="UP001166052"/>
    </source>
</evidence>
<gene>
    <name evidence="13" type="primary">Ssh1_0</name>
    <name evidence="13" type="ORF">GTO92_0022495</name>
</gene>
<dbReference type="PANTHER" id="PTHR45864">
    <property type="entry name" value="SLINGSHOT PROTEIN PHOSPHATASE HOMOLOG"/>
    <property type="match status" value="1"/>
</dbReference>
<feature type="compositionally biased region" description="Acidic residues" evidence="9">
    <location>
        <begin position="707"/>
        <end position="719"/>
    </location>
</feature>
<evidence type="ECO:0000256" key="4">
    <source>
        <dbReference type="ARBA" id="ARBA00022490"/>
    </source>
</evidence>
<dbReference type="InterPro" id="IPR043588">
    <property type="entry name" value="SSH-N"/>
</dbReference>
<evidence type="ECO:0000256" key="5">
    <source>
        <dbReference type="ARBA" id="ARBA00022801"/>
    </source>
</evidence>
<feature type="region of interest" description="Disordered" evidence="9">
    <location>
        <begin position="670"/>
        <end position="862"/>
    </location>
</feature>
<feature type="domain" description="Tyrosine-protein phosphatase" evidence="10">
    <location>
        <begin position="204"/>
        <end position="345"/>
    </location>
</feature>
<evidence type="ECO:0000256" key="8">
    <source>
        <dbReference type="ARBA" id="ARBA00048336"/>
    </source>
</evidence>
<dbReference type="SUPFAM" id="SSF52799">
    <property type="entry name" value="(Phosphotyrosine protein) phosphatases II"/>
    <property type="match status" value="1"/>
</dbReference>
<proteinExistence type="inferred from homology"/>
<dbReference type="PROSITE" id="PS50054">
    <property type="entry name" value="TYR_PHOSPHATASE_DUAL"/>
    <property type="match status" value="1"/>
</dbReference>
<dbReference type="Pfam" id="PF00782">
    <property type="entry name" value="DSPc"/>
    <property type="match status" value="1"/>
</dbReference>
<reference evidence="13" key="1">
    <citation type="journal article" date="2021" name="Cell">
        <title>Tracing the genetic footprints of vertebrate landing in non-teleost ray-finned fishes.</title>
        <authorList>
            <person name="Bi X."/>
            <person name="Wang K."/>
            <person name="Yang L."/>
            <person name="Pan H."/>
            <person name="Jiang H."/>
            <person name="Wei Q."/>
            <person name="Fang M."/>
            <person name="Yu H."/>
            <person name="Zhu C."/>
            <person name="Cai Y."/>
            <person name="He Y."/>
            <person name="Gan X."/>
            <person name="Zeng H."/>
            <person name="Yu D."/>
            <person name="Zhu Y."/>
            <person name="Jiang H."/>
            <person name="Qiu Q."/>
            <person name="Yang H."/>
            <person name="Zhang Y.E."/>
            <person name="Wang W."/>
            <person name="Zhu M."/>
            <person name="He S."/>
            <person name="Zhang G."/>
        </authorList>
    </citation>
    <scope>NUCLEOTIDE SEQUENCE</scope>
    <source>
        <strain evidence="13">Bchr_001</strain>
    </source>
</reference>
<organism evidence="13 14">
    <name type="scientific">Polypterus senegalus</name>
    <name type="common">Senegal bichir</name>
    <dbReference type="NCBI Taxonomy" id="55291"/>
    <lineage>
        <taxon>Eukaryota</taxon>
        <taxon>Metazoa</taxon>
        <taxon>Chordata</taxon>
        <taxon>Craniata</taxon>
        <taxon>Vertebrata</taxon>
        <taxon>Euteleostomi</taxon>
        <taxon>Actinopterygii</taxon>
        <taxon>Polypteriformes</taxon>
        <taxon>Polypteridae</taxon>
        <taxon>Polypterus</taxon>
    </lineage>
</organism>
<feature type="region of interest" description="Disordered" evidence="9">
    <location>
        <begin position="355"/>
        <end position="385"/>
    </location>
</feature>
<dbReference type="PANTHER" id="PTHR45864:SF4">
    <property type="entry name" value="PROTEIN PHOSPHATASE SLINGSHOT HOMOLOG 3"/>
    <property type="match status" value="1"/>
</dbReference>
<evidence type="ECO:0000256" key="6">
    <source>
        <dbReference type="ARBA" id="ARBA00022912"/>
    </source>
</evidence>
<dbReference type="EMBL" id="JAAWVN010015950">
    <property type="protein sequence ID" value="MBN3292293.1"/>
    <property type="molecule type" value="Genomic_DNA"/>
</dbReference>
<evidence type="ECO:0000313" key="13">
    <source>
        <dbReference type="EMBL" id="MBN3292293.1"/>
    </source>
</evidence>
<evidence type="ECO:0000256" key="9">
    <source>
        <dbReference type="SAM" id="MobiDB-lite"/>
    </source>
</evidence>
<feature type="compositionally biased region" description="Basic and acidic residues" evidence="9">
    <location>
        <begin position="491"/>
        <end position="502"/>
    </location>
</feature>
<dbReference type="SUPFAM" id="SSF109715">
    <property type="entry name" value="DEK C-terminal domain"/>
    <property type="match status" value="1"/>
</dbReference>
<dbReference type="Proteomes" id="UP001166052">
    <property type="component" value="Unassembled WGS sequence"/>
</dbReference>
<feature type="compositionally biased region" description="Polar residues" evidence="9">
    <location>
        <begin position="797"/>
        <end position="809"/>
    </location>
</feature>
<dbReference type="Pfam" id="PF08766">
    <property type="entry name" value="DEK_C"/>
    <property type="match status" value="1"/>
</dbReference>
<evidence type="ECO:0000256" key="2">
    <source>
        <dbReference type="ARBA" id="ARBA00009580"/>
    </source>
</evidence>
<feature type="domain" description="DEK-C" evidence="12">
    <location>
        <begin position="145"/>
        <end position="200"/>
    </location>
</feature>
<keyword evidence="14" id="KW-1185">Reference proteome</keyword>
<comment type="caution">
    <text evidence="13">The sequence shown here is derived from an EMBL/GenBank/DDBJ whole genome shotgun (WGS) entry which is preliminary data.</text>
</comment>
<evidence type="ECO:0000256" key="7">
    <source>
        <dbReference type="ARBA" id="ARBA00023212"/>
    </source>
</evidence>
<feature type="compositionally biased region" description="Basic residues" evidence="9">
    <location>
        <begin position="566"/>
        <end position="579"/>
    </location>
</feature>
<feature type="compositionally biased region" description="Basic and acidic residues" evidence="9">
    <location>
        <begin position="670"/>
        <end position="693"/>
    </location>
</feature>
<feature type="domain" description="Tyrosine specific protein phosphatases" evidence="11">
    <location>
        <begin position="269"/>
        <end position="323"/>
    </location>
</feature>
<dbReference type="PROSITE" id="PS51998">
    <property type="entry name" value="DEK_C"/>
    <property type="match status" value="1"/>
</dbReference>
<dbReference type="SMART" id="SM00195">
    <property type="entry name" value="DSPc"/>
    <property type="match status" value="1"/>
</dbReference>
<comment type="similarity">
    <text evidence="2">Belongs to the protein-tyrosine phosphatase family.</text>
</comment>
<dbReference type="Pfam" id="PF23040">
    <property type="entry name" value="PH_SSH1-like_1st"/>
    <property type="match status" value="1"/>
</dbReference>
<sequence>MLELLRPEDQIRLAVRLESVQQDRIRYLVIVSTSANEDENILLGMDFPDKEKDICTIGLVLPIWSDTQVYLDGDGSVLQVLHKTCQSASSKGLVPGGCSLDWAKIYEANIESDQVCINEWHMMRDLESVRPDSCFNSTSSPSERQQTQQMIRSVLRKIMSTKDLECITSKEIRSELEHRTGSDMREHREFIDNEMMIIMAQMDKPSKIFDYLFLGSEWNAANWEELQRNNVGHILNVTREIDNFFPESIKYYNIRVYDDETTDLLSHWNNTYQFIKDAWQSGSNVLVHCKMGVSRSASTVIAFAMKQYSWSLEQALKYVKEKRGIIKPNPAFMKQLATYEGILDASKQRHNLLWKRRSQEMQRRDSEDSGSLTDTDDEEESKGLCLADSTQGSFVPVQEHFYPEDLWVREKSLRAPDICVDDLEQEDFVQELVKPVPQSPKSTSWDSHRMNLSTLMRSISEMEEEEQVSAVVERKAAEDDKESSSLTGKPHSPEARKMERIRAIQRKQRLVHQKSIDHSPEPRLSREQHIQGQSPKNIRRHKGGPSPRHSPSTPRRQMAAADRQAEHRHKLSPRIYQRQKGKEHGGSPKMSRRHRPKTGRGSAMSRKLSYQPERGKVRRQAEILETHGDAGDTRGQIGRMERLQSVHKLKEAGLVSKVRQEITGLCERDTSRCDLGDGQDIKEESELVERDVQRQVAEGDEPISSSTEEEEMMEMEEPTQTDGTVELQGNCGMGKSEDEESDARMIEKLNELGSAEGPELKPSLADTSNVEEINRNTETTVEESPTVQESESRCEGSGSQVPPQETTTDLAPDQIMCPVPSHPSLGKDTETSADTEPSTNVSIGEDQENEAVTVNKHEAAVD</sequence>
<keyword evidence="5" id="KW-0378">Hydrolase</keyword>
<feature type="compositionally biased region" description="Low complexity" evidence="9">
    <location>
        <begin position="545"/>
        <end position="556"/>
    </location>
</feature>
<evidence type="ECO:0000259" key="12">
    <source>
        <dbReference type="PROSITE" id="PS51998"/>
    </source>
</evidence>
<dbReference type="InterPro" id="IPR014876">
    <property type="entry name" value="DEK_C"/>
</dbReference>
<accession>A0ABS2Z0M9</accession>
<evidence type="ECO:0000259" key="11">
    <source>
        <dbReference type="PROSITE" id="PS50056"/>
    </source>
</evidence>
<dbReference type="PROSITE" id="PS50056">
    <property type="entry name" value="TYR_PHOSPHATASE_2"/>
    <property type="match status" value="1"/>
</dbReference>
<dbReference type="InterPro" id="IPR000340">
    <property type="entry name" value="Dual-sp_phosphatase_cat-dom"/>
</dbReference>
<feature type="compositionally biased region" description="Basic and acidic residues" evidence="9">
    <location>
        <begin position="514"/>
        <end position="529"/>
    </location>
</feature>
<protein>
    <recommendedName>
        <fullName evidence="3">protein-serine/threonine phosphatase</fullName>
        <ecNumber evidence="3">3.1.3.16</ecNumber>
    </recommendedName>
</protein>
<feature type="compositionally biased region" description="Polar residues" evidence="9">
    <location>
        <begin position="832"/>
        <end position="842"/>
    </location>
</feature>
<keyword evidence="6" id="KW-0904">Protein phosphatase</keyword>
<keyword evidence="4" id="KW-0963">Cytoplasm</keyword>
<evidence type="ECO:0000256" key="3">
    <source>
        <dbReference type="ARBA" id="ARBA00013081"/>
    </source>
</evidence>
<name>A0ABS2Z0M9_POLSE</name>
<keyword evidence="7" id="KW-0206">Cytoskeleton</keyword>
<dbReference type="CDD" id="cd14513">
    <property type="entry name" value="DSP_slingshot"/>
    <property type="match status" value="1"/>
</dbReference>